<feature type="region of interest" description="Disordered" evidence="1">
    <location>
        <begin position="154"/>
        <end position="173"/>
    </location>
</feature>
<dbReference type="Proteomes" id="UP000287651">
    <property type="component" value="Unassembled WGS sequence"/>
</dbReference>
<reference evidence="2 3" key="1">
    <citation type="journal article" date="2014" name="Agronomy (Basel)">
        <title>A Draft Genome Sequence for Ensete ventricosum, the Drought-Tolerant Tree Against Hunger.</title>
        <authorList>
            <person name="Harrison J."/>
            <person name="Moore K.A."/>
            <person name="Paszkiewicz K."/>
            <person name="Jones T."/>
            <person name="Grant M."/>
            <person name="Ambacheew D."/>
            <person name="Muzemil S."/>
            <person name="Studholme D.J."/>
        </authorList>
    </citation>
    <scope>NUCLEOTIDE SEQUENCE [LARGE SCALE GENOMIC DNA]</scope>
</reference>
<evidence type="ECO:0000313" key="3">
    <source>
        <dbReference type="Proteomes" id="UP000287651"/>
    </source>
</evidence>
<protein>
    <submittedName>
        <fullName evidence="2">Uncharacterized protein</fullName>
    </submittedName>
</protein>
<feature type="compositionally biased region" description="Low complexity" evidence="1">
    <location>
        <begin position="161"/>
        <end position="171"/>
    </location>
</feature>
<proteinExistence type="predicted"/>
<evidence type="ECO:0000313" key="2">
    <source>
        <dbReference type="EMBL" id="RRT80665.1"/>
    </source>
</evidence>
<gene>
    <name evidence="2" type="ORF">B296_00001585</name>
</gene>
<feature type="region of interest" description="Disordered" evidence="1">
    <location>
        <begin position="36"/>
        <end position="79"/>
    </location>
</feature>
<name>A0A427AWS9_ENSVE</name>
<evidence type="ECO:0000256" key="1">
    <source>
        <dbReference type="SAM" id="MobiDB-lite"/>
    </source>
</evidence>
<dbReference type="EMBL" id="AMZH03001091">
    <property type="protein sequence ID" value="RRT80665.1"/>
    <property type="molecule type" value="Genomic_DNA"/>
</dbReference>
<dbReference type="AlphaFoldDB" id="A0A427AWS9"/>
<comment type="caution">
    <text evidence="2">The sequence shown here is derived from an EMBL/GenBank/DDBJ whole genome shotgun (WGS) entry which is preliminary data.</text>
</comment>
<organism evidence="2 3">
    <name type="scientific">Ensete ventricosum</name>
    <name type="common">Abyssinian banana</name>
    <name type="synonym">Musa ensete</name>
    <dbReference type="NCBI Taxonomy" id="4639"/>
    <lineage>
        <taxon>Eukaryota</taxon>
        <taxon>Viridiplantae</taxon>
        <taxon>Streptophyta</taxon>
        <taxon>Embryophyta</taxon>
        <taxon>Tracheophyta</taxon>
        <taxon>Spermatophyta</taxon>
        <taxon>Magnoliopsida</taxon>
        <taxon>Liliopsida</taxon>
        <taxon>Zingiberales</taxon>
        <taxon>Musaceae</taxon>
        <taxon>Ensete</taxon>
    </lineage>
</organism>
<accession>A0A427AWS9</accession>
<sequence length="237" mass="25589">MRPRRHRFLLFSSWPHLRHLAKKATKTSKAVDVSSLRRRMRRRPQTSSALGEECGEEEGRGVANEAMKETASSVAQPAATLDPCASRSSSFRLSSLLPLGSGSSREGSVIAVSSRVHTGQPAFSISSLRNFTPSVKDKRERLLLMPSTHSLWDMRSPPTPAAAAAPSAAPSIGNTSRPIPSFVLGGDEEIVQPELSAFLKLLPSWPSVSSLRVPRKAGAGRPLPPDDFCNPFTRLAA</sequence>